<dbReference type="Proteomes" id="UP000539642">
    <property type="component" value="Unassembled WGS sequence"/>
</dbReference>
<dbReference type="InterPro" id="IPR009078">
    <property type="entry name" value="Ferritin-like_SF"/>
</dbReference>
<dbReference type="SUPFAM" id="SSF47240">
    <property type="entry name" value="Ferritin-like"/>
    <property type="match status" value="1"/>
</dbReference>
<gene>
    <name evidence="5" type="ORF">HNQ81_002446</name>
</gene>
<dbReference type="PANTHER" id="PTHR33746">
    <property type="entry name" value="RUBRERYTHRIN"/>
    <property type="match status" value="1"/>
</dbReference>
<organism evidence="5 6">
    <name type="scientific">Desulfoprunum benzoelyticum</name>
    <dbReference type="NCBI Taxonomy" id="1506996"/>
    <lineage>
        <taxon>Bacteria</taxon>
        <taxon>Pseudomonadati</taxon>
        <taxon>Thermodesulfobacteriota</taxon>
        <taxon>Desulfobulbia</taxon>
        <taxon>Desulfobulbales</taxon>
        <taxon>Desulfobulbaceae</taxon>
        <taxon>Desulfoprunum</taxon>
    </lineage>
</organism>
<feature type="domain" description="Rubredoxin-like" evidence="3">
    <location>
        <begin position="132"/>
        <end position="165"/>
    </location>
</feature>
<dbReference type="CDD" id="cd00729">
    <property type="entry name" value="rubredoxin_SM"/>
    <property type="match status" value="1"/>
</dbReference>
<keyword evidence="1" id="KW-0813">Transport</keyword>
<dbReference type="Gene3D" id="2.20.28.10">
    <property type="match status" value="1"/>
</dbReference>
<accession>A0A840UV41</accession>
<sequence length="166" mass="18348">MATTKENLKEAFAGESQANQKYRAFAKKAEKEGFVNIAKLFRTTAEAERIHAEGHLNALDHIHSTAENLQAAIDGETFEFTEMYPPMVELAQSEGHKAKTMFKFAVDAEAVHARIYQKALEAVKKGVDMDVSDFYLCPVCGYIEVGSAPDKCPVCGALKKIFVKVD</sequence>
<dbReference type="GO" id="GO:0016491">
    <property type="term" value="F:oxidoreductase activity"/>
    <property type="evidence" value="ECO:0007669"/>
    <property type="project" value="InterPro"/>
</dbReference>
<dbReference type="EMBL" id="JACHEO010000014">
    <property type="protein sequence ID" value="MBB5348706.1"/>
    <property type="molecule type" value="Genomic_DNA"/>
</dbReference>
<dbReference type="Gene3D" id="1.20.1260.10">
    <property type="match status" value="1"/>
</dbReference>
<dbReference type="InterPro" id="IPR048574">
    <property type="entry name" value="RUBY_RBDX"/>
</dbReference>
<dbReference type="Pfam" id="PF02915">
    <property type="entry name" value="Rubrerythrin"/>
    <property type="match status" value="1"/>
</dbReference>
<evidence type="ECO:0000256" key="1">
    <source>
        <dbReference type="ARBA" id="ARBA00022448"/>
    </source>
</evidence>
<comment type="caution">
    <text evidence="5">The sequence shown here is derived from an EMBL/GenBank/DDBJ whole genome shotgun (WGS) entry which is preliminary data.</text>
</comment>
<evidence type="ECO:0000259" key="4">
    <source>
        <dbReference type="PROSITE" id="PS50905"/>
    </source>
</evidence>
<evidence type="ECO:0000256" key="2">
    <source>
        <dbReference type="ARBA" id="ARBA00022982"/>
    </source>
</evidence>
<proteinExistence type="predicted"/>
<dbReference type="InterPro" id="IPR052753">
    <property type="entry name" value="Rbr2/Nigerythrin"/>
</dbReference>
<dbReference type="RefSeq" id="WP_183351537.1">
    <property type="nucleotide sequence ID" value="NZ_JACHEO010000014.1"/>
</dbReference>
<evidence type="ECO:0000259" key="3">
    <source>
        <dbReference type="PROSITE" id="PS50903"/>
    </source>
</evidence>
<dbReference type="PROSITE" id="PS50905">
    <property type="entry name" value="FERRITIN_LIKE"/>
    <property type="match status" value="1"/>
</dbReference>
<dbReference type="InterPro" id="IPR009040">
    <property type="entry name" value="Ferritin-like_diiron"/>
</dbReference>
<keyword evidence="2" id="KW-0249">Electron transport</keyword>
<evidence type="ECO:0000313" key="6">
    <source>
        <dbReference type="Proteomes" id="UP000539642"/>
    </source>
</evidence>
<reference evidence="5 6" key="1">
    <citation type="submission" date="2020-08" db="EMBL/GenBank/DDBJ databases">
        <title>Genomic Encyclopedia of Type Strains, Phase IV (KMG-IV): sequencing the most valuable type-strain genomes for metagenomic binning, comparative biology and taxonomic classification.</title>
        <authorList>
            <person name="Goeker M."/>
        </authorList>
    </citation>
    <scope>NUCLEOTIDE SEQUENCE [LARGE SCALE GENOMIC DNA]</scope>
    <source>
        <strain evidence="5 6">DSM 28570</strain>
    </source>
</reference>
<dbReference type="AlphaFoldDB" id="A0A840UV41"/>
<dbReference type="InterPro" id="IPR024934">
    <property type="entry name" value="Rubredoxin-like_dom"/>
</dbReference>
<dbReference type="PROSITE" id="PS50903">
    <property type="entry name" value="RUBREDOXIN_LIKE"/>
    <property type="match status" value="1"/>
</dbReference>
<dbReference type="InterPro" id="IPR003251">
    <property type="entry name" value="Rr_diiron-bd_dom"/>
</dbReference>
<dbReference type="Pfam" id="PF21349">
    <property type="entry name" value="RUBY_RBDX"/>
    <property type="match status" value="1"/>
</dbReference>
<feature type="domain" description="Ferritin-like diiron" evidence="4">
    <location>
        <begin position="1"/>
        <end position="127"/>
    </location>
</feature>
<keyword evidence="6" id="KW-1185">Reference proteome</keyword>
<dbReference type="GO" id="GO:0005506">
    <property type="term" value="F:iron ion binding"/>
    <property type="evidence" value="ECO:0007669"/>
    <property type="project" value="InterPro"/>
</dbReference>
<evidence type="ECO:0000313" key="5">
    <source>
        <dbReference type="EMBL" id="MBB5348706.1"/>
    </source>
</evidence>
<name>A0A840UV41_9BACT</name>
<dbReference type="CDD" id="cd01041">
    <property type="entry name" value="Rubrerythrin"/>
    <property type="match status" value="1"/>
</dbReference>
<dbReference type="PANTHER" id="PTHR33746:SF4">
    <property type="entry name" value="RUBRERYTHRIN"/>
    <property type="match status" value="1"/>
</dbReference>
<protein>
    <submittedName>
        <fullName evidence="5">Rubrerythrin</fullName>
    </submittedName>
</protein>
<dbReference type="InterPro" id="IPR012347">
    <property type="entry name" value="Ferritin-like"/>
</dbReference>
<dbReference type="SUPFAM" id="SSF57802">
    <property type="entry name" value="Rubredoxin-like"/>
    <property type="match status" value="1"/>
</dbReference>